<protein>
    <submittedName>
        <fullName evidence="1">Uncharacterized protein</fullName>
    </submittedName>
</protein>
<dbReference type="AlphaFoldDB" id="A0AAF0CWQ3"/>
<keyword evidence="2" id="KW-1185">Reference proteome</keyword>
<name>A0AAF0CWQ3_9ENTE</name>
<reference evidence="1" key="1">
    <citation type="submission" date="2022-10" db="EMBL/GenBank/DDBJ databases">
        <title>Vagococcus sp. isolated from poultry meat.</title>
        <authorList>
            <person name="Johansson P."/>
            <person name="Bjorkroth J."/>
        </authorList>
    </citation>
    <scope>NUCLEOTIDE SEQUENCE</scope>
    <source>
        <strain evidence="1">STAA11</strain>
    </source>
</reference>
<gene>
    <name evidence="1" type="ORF">OL234_04220</name>
</gene>
<evidence type="ECO:0000313" key="1">
    <source>
        <dbReference type="EMBL" id="WEG74107.1"/>
    </source>
</evidence>
<dbReference type="RefSeq" id="WP_275469906.1">
    <property type="nucleotide sequence ID" value="NZ_CP110232.1"/>
</dbReference>
<evidence type="ECO:0000313" key="2">
    <source>
        <dbReference type="Proteomes" id="UP001179647"/>
    </source>
</evidence>
<accession>A0AAF0CWQ3</accession>
<sequence length="63" mass="7239">MNVERLKEKIYHNYKALKEAKEVKINQDPIAKKTASPQALTEEVGVEITNPTQHAIKWRSKGH</sequence>
<dbReference type="EMBL" id="CP110232">
    <property type="protein sequence ID" value="WEG74107.1"/>
    <property type="molecule type" value="Genomic_DNA"/>
</dbReference>
<organism evidence="1 2">
    <name type="scientific">Vagococcus intermedius</name>
    <dbReference type="NCBI Taxonomy" id="2991418"/>
    <lineage>
        <taxon>Bacteria</taxon>
        <taxon>Bacillati</taxon>
        <taxon>Bacillota</taxon>
        <taxon>Bacilli</taxon>
        <taxon>Lactobacillales</taxon>
        <taxon>Enterococcaceae</taxon>
        <taxon>Vagococcus</taxon>
    </lineage>
</organism>
<proteinExistence type="predicted"/>
<dbReference type="KEGG" id="vie:OL234_04220"/>
<dbReference type="Proteomes" id="UP001179647">
    <property type="component" value="Chromosome"/>
</dbReference>